<reference evidence="3 4" key="1">
    <citation type="submission" date="2018-08" db="EMBL/GenBank/DDBJ databases">
        <title>Thalassotalea euphylliae genome.</title>
        <authorList>
            <person name="Summers S."/>
            <person name="Rice S.A."/>
            <person name="Freckelton M.L."/>
            <person name="Nedved B.T."/>
            <person name="Hadfield M.G."/>
        </authorList>
    </citation>
    <scope>NUCLEOTIDE SEQUENCE [LARGE SCALE GENOMIC DNA]</scope>
    <source>
        <strain evidence="3 4">H1</strain>
    </source>
</reference>
<dbReference type="SUPFAM" id="SSF109604">
    <property type="entry name" value="HD-domain/PDEase-like"/>
    <property type="match status" value="1"/>
</dbReference>
<gene>
    <name evidence="3" type="ORF">DXX93_18945</name>
</gene>
<feature type="region of interest" description="Disordered" evidence="1">
    <location>
        <begin position="40"/>
        <end position="73"/>
    </location>
</feature>
<dbReference type="Pfam" id="PF08668">
    <property type="entry name" value="HDOD"/>
    <property type="match status" value="1"/>
</dbReference>
<dbReference type="InterPro" id="IPR052340">
    <property type="entry name" value="RNase_Y/CdgJ"/>
</dbReference>
<dbReference type="EMBL" id="QUOU01000001">
    <property type="protein sequence ID" value="REL28437.1"/>
    <property type="molecule type" value="Genomic_DNA"/>
</dbReference>
<evidence type="ECO:0000313" key="3">
    <source>
        <dbReference type="EMBL" id="REL28437.1"/>
    </source>
</evidence>
<dbReference type="InterPro" id="IPR013976">
    <property type="entry name" value="HDOD"/>
</dbReference>
<protein>
    <submittedName>
        <fullName evidence="3">HDOD domain-containing protein</fullName>
    </submittedName>
</protein>
<dbReference type="PROSITE" id="PS51833">
    <property type="entry name" value="HDOD"/>
    <property type="match status" value="1"/>
</dbReference>
<sequence length="405" mass="44345">MLSMFSQLLKKLFSPLQAAPKSAQTNLYYFEQSRPSSAAQSAIQSATASPSVQVNGRLGTDNQYGSNQPHKRDSQLIPKAVEFATSGHTFTQREQYQNHFYDALFGQQTQHSADDELAGYVAERIALLLNNPSVILQALPVLPASLSEVISQLNNDEFDTNAIVHLLQHEPAIAAKVIQLANSSAYNRSSKAITDLKNAFMLLGANGVNEGVIRGFISQLIPQSDVYFKYYGRKIWQHSLLSAQVVKHLLSESTDKQVAAKGYLIGLVANLGNIVIYQLLSEAFSQVHPDASPSSAVFRALLLKNARKLSYLIAKYWQFPTAITDVLGLLAKVEQAEKLAALYQHNAVAAYVYEAILLAEISIAVSDNQLIVEDAYSDVQTLLFSPQAKAYAQKLLAAPTKVIAS</sequence>
<name>A0A3E0TVM4_9GAMM</name>
<evidence type="ECO:0000256" key="1">
    <source>
        <dbReference type="SAM" id="MobiDB-lite"/>
    </source>
</evidence>
<feature type="domain" description="HDOD" evidence="2">
    <location>
        <begin position="139"/>
        <end position="333"/>
    </location>
</feature>
<dbReference type="AlphaFoldDB" id="A0A3E0TVM4"/>
<evidence type="ECO:0000313" key="4">
    <source>
        <dbReference type="Proteomes" id="UP000256478"/>
    </source>
</evidence>
<dbReference type="PANTHER" id="PTHR33525">
    <property type="match status" value="1"/>
</dbReference>
<comment type="caution">
    <text evidence="3">The sequence shown here is derived from an EMBL/GenBank/DDBJ whole genome shotgun (WGS) entry which is preliminary data.</text>
</comment>
<dbReference type="RefSeq" id="WP_116009472.1">
    <property type="nucleotide sequence ID" value="NZ_QUOU01000001.1"/>
</dbReference>
<organism evidence="3 4">
    <name type="scientific">Thalassotalea euphylliae</name>
    <dbReference type="NCBI Taxonomy" id="1655234"/>
    <lineage>
        <taxon>Bacteria</taxon>
        <taxon>Pseudomonadati</taxon>
        <taxon>Pseudomonadota</taxon>
        <taxon>Gammaproteobacteria</taxon>
        <taxon>Alteromonadales</taxon>
        <taxon>Colwelliaceae</taxon>
        <taxon>Thalassotalea</taxon>
    </lineage>
</organism>
<dbReference type="Gene3D" id="1.10.3210.10">
    <property type="entry name" value="Hypothetical protein af1432"/>
    <property type="match status" value="1"/>
</dbReference>
<feature type="compositionally biased region" description="Low complexity" evidence="1">
    <location>
        <begin position="40"/>
        <end position="51"/>
    </location>
</feature>
<dbReference type="Proteomes" id="UP000256478">
    <property type="component" value="Unassembled WGS sequence"/>
</dbReference>
<evidence type="ECO:0000259" key="2">
    <source>
        <dbReference type="PROSITE" id="PS51833"/>
    </source>
</evidence>
<dbReference type="OrthoDB" id="5848404at2"/>
<proteinExistence type="predicted"/>
<accession>A0A3E0TVM4</accession>
<dbReference type="PANTHER" id="PTHR33525:SF6">
    <property type="entry name" value="HDOD DOMAIN-CONTAINING PROTEIN"/>
    <property type="match status" value="1"/>
</dbReference>